<accession>A0A840VZ43</accession>
<evidence type="ECO:0000313" key="3">
    <source>
        <dbReference type="EMBL" id="MBB5489770.1"/>
    </source>
</evidence>
<feature type="compositionally biased region" description="Pro residues" evidence="1">
    <location>
        <begin position="96"/>
        <end position="113"/>
    </location>
</feature>
<evidence type="ECO:0000313" key="4">
    <source>
        <dbReference type="Proteomes" id="UP000579647"/>
    </source>
</evidence>
<dbReference type="RefSeq" id="WP_184362306.1">
    <property type="nucleotide sequence ID" value="NZ_BAAAKM010000011.1"/>
</dbReference>
<keyword evidence="4" id="KW-1185">Reference proteome</keyword>
<evidence type="ECO:0000259" key="2">
    <source>
        <dbReference type="Pfam" id="PF14690"/>
    </source>
</evidence>
<dbReference type="Pfam" id="PF14690">
    <property type="entry name" value="Zn_ribbon_ISL3"/>
    <property type="match status" value="1"/>
</dbReference>
<gene>
    <name evidence="3" type="ORF">HNR07_000907</name>
</gene>
<dbReference type="EMBL" id="JACHDO010000001">
    <property type="protein sequence ID" value="MBB5489770.1"/>
    <property type="molecule type" value="Genomic_DNA"/>
</dbReference>
<evidence type="ECO:0000256" key="1">
    <source>
        <dbReference type="SAM" id="MobiDB-lite"/>
    </source>
</evidence>
<feature type="region of interest" description="Disordered" evidence="1">
    <location>
        <begin position="34"/>
        <end position="67"/>
    </location>
</feature>
<proteinExistence type="predicted"/>
<feature type="domain" description="Transposase IS204/IS1001/IS1096/IS1165 zinc-finger" evidence="2">
    <location>
        <begin position="43"/>
        <end position="82"/>
    </location>
</feature>
<sequence>MSLSSLFDLFFPHLTGLDIHEAHRHGRTVHITGATTSRAARRPACQHTARRVHSRSERRLADTPASGQEILTHLRARRFFCAHPLRTDDLRRTTPTPDPPLRPPHPAPAPTAHPPGMALGGRARRPRRP</sequence>
<protein>
    <recommendedName>
        <fullName evidence="2">Transposase IS204/IS1001/IS1096/IS1165 zinc-finger domain-containing protein</fullName>
    </recommendedName>
</protein>
<dbReference type="AlphaFoldDB" id="A0A840VZ43"/>
<dbReference type="Proteomes" id="UP000579647">
    <property type="component" value="Unassembled WGS sequence"/>
</dbReference>
<organism evidence="3 4">
    <name type="scientific">Nocardiopsis metallicus</name>
    <dbReference type="NCBI Taxonomy" id="179819"/>
    <lineage>
        <taxon>Bacteria</taxon>
        <taxon>Bacillati</taxon>
        <taxon>Actinomycetota</taxon>
        <taxon>Actinomycetes</taxon>
        <taxon>Streptosporangiales</taxon>
        <taxon>Nocardiopsidaceae</taxon>
        <taxon>Nocardiopsis</taxon>
    </lineage>
</organism>
<reference evidence="3 4" key="1">
    <citation type="submission" date="2020-08" db="EMBL/GenBank/DDBJ databases">
        <title>Sequencing the genomes of 1000 actinobacteria strains.</title>
        <authorList>
            <person name="Klenk H.-P."/>
        </authorList>
    </citation>
    <scope>NUCLEOTIDE SEQUENCE [LARGE SCALE GENOMIC DNA]</scope>
    <source>
        <strain evidence="3 4">DSM 44598</strain>
    </source>
</reference>
<name>A0A840VZ43_9ACTN</name>
<comment type="caution">
    <text evidence="3">The sequence shown here is derived from an EMBL/GenBank/DDBJ whole genome shotgun (WGS) entry which is preliminary data.</text>
</comment>
<dbReference type="InterPro" id="IPR029261">
    <property type="entry name" value="Transposase_Znf"/>
</dbReference>
<feature type="region of interest" description="Disordered" evidence="1">
    <location>
        <begin position="84"/>
        <end position="129"/>
    </location>
</feature>